<accession>A0A8S1ABS1</accession>
<comment type="caution">
    <text evidence="2">The sequence shown here is derived from an EMBL/GenBank/DDBJ whole genome shotgun (WGS) entry which is preliminary data.</text>
</comment>
<protein>
    <submittedName>
        <fullName evidence="2">Uncharacterized protein</fullName>
    </submittedName>
</protein>
<dbReference type="AlphaFoldDB" id="A0A8S1ABS1"/>
<organism evidence="2 3">
    <name type="scientific">Arctia plantaginis</name>
    <name type="common">Wood tiger moth</name>
    <name type="synonym">Phalaena plantaginis</name>
    <dbReference type="NCBI Taxonomy" id="874455"/>
    <lineage>
        <taxon>Eukaryota</taxon>
        <taxon>Metazoa</taxon>
        <taxon>Ecdysozoa</taxon>
        <taxon>Arthropoda</taxon>
        <taxon>Hexapoda</taxon>
        <taxon>Insecta</taxon>
        <taxon>Pterygota</taxon>
        <taxon>Neoptera</taxon>
        <taxon>Endopterygota</taxon>
        <taxon>Lepidoptera</taxon>
        <taxon>Glossata</taxon>
        <taxon>Ditrysia</taxon>
        <taxon>Noctuoidea</taxon>
        <taxon>Erebidae</taxon>
        <taxon>Arctiinae</taxon>
        <taxon>Arctia</taxon>
    </lineage>
</organism>
<gene>
    <name evidence="2" type="ORF">APLA_LOCUS9952</name>
</gene>
<feature type="region of interest" description="Disordered" evidence="1">
    <location>
        <begin position="55"/>
        <end position="77"/>
    </location>
</feature>
<reference evidence="2 3" key="1">
    <citation type="submission" date="2020-04" db="EMBL/GenBank/DDBJ databases">
        <authorList>
            <person name="Wallbank WR R."/>
            <person name="Pardo Diaz C."/>
            <person name="Kozak K."/>
            <person name="Martin S."/>
            <person name="Jiggins C."/>
            <person name="Moest M."/>
            <person name="Warren A I."/>
            <person name="Byers J.R.P. K."/>
            <person name="Montejo-Kovacevich G."/>
            <person name="Yen C E."/>
        </authorList>
    </citation>
    <scope>NUCLEOTIDE SEQUENCE [LARGE SCALE GENOMIC DNA]</scope>
</reference>
<dbReference type="Proteomes" id="UP000494256">
    <property type="component" value="Unassembled WGS sequence"/>
</dbReference>
<evidence type="ECO:0000313" key="2">
    <source>
        <dbReference type="EMBL" id="CAB3242396.1"/>
    </source>
</evidence>
<sequence length="95" mass="10991">MDFITATIVTAVQILFCHSAYFTRANREYRTCSKGHDIHIHSHFVILHSLRTRKEPRAPASRRLPPVARGPRSRRHTCDTRAPVSDYIYPSLFTI</sequence>
<proteinExistence type="predicted"/>
<evidence type="ECO:0000256" key="1">
    <source>
        <dbReference type="SAM" id="MobiDB-lite"/>
    </source>
</evidence>
<name>A0A8S1ABS1_ARCPL</name>
<dbReference type="EMBL" id="CADEBD010000312">
    <property type="protein sequence ID" value="CAB3242396.1"/>
    <property type="molecule type" value="Genomic_DNA"/>
</dbReference>
<evidence type="ECO:0000313" key="3">
    <source>
        <dbReference type="Proteomes" id="UP000494256"/>
    </source>
</evidence>